<gene>
    <name evidence="2" type="ORF">ACD661_16570</name>
</gene>
<evidence type="ECO:0000313" key="3">
    <source>
        <dbReference type="Proteomes" id="UP001615550"/>
    </source>
</evidence>
<keyword evidence="1" id="KW-0732">Signal</keyword>
<dbReference type="Proteomes" id="UP001615550">
    <property type="component" value="Unassembled WGS sequence"/>
</dbReference>
<protein>
    <recommendedName>
        <fullName evidence="4">NHL repeat protein</fullName>
    </recommendedName>
</protein>
<name>A0ABW8DBS3_9GAMM</name>
<dbReference type="SUPFAM" id="SSF49899">
    <property type="entry name" value="Concanavalin A-like lectins/glucanases"/>
    <property type="match status" value="1"/>
</dbReference>
<dbReference type="Gene3D" id="2.60.120.200">
    <property type="match status" value="1"/>
</dbReference>
<evidence type="ECO:0000256" key="1">
    <source>
        <dbReference type="SAM" id="SignalP"/>
    </source>
</evidence>
<organism evidence="2 3">
    <name type="scientific">Legionella lytica</name>
    <dbReference type="NCBI Taxonomy" id="96232"/>
    <lineage>
        <taxon>Bacteria</taxon>
        <taxon>Pseudomonadati</taxon>
        <taxon>Pseudomonadota</taxon>
        <taxon>Gammaproteobacteria</taxon>
        <taxon>Legionellales</taxon>
        <taxon>Legionellaceae</taxon>
        <taxon>Legionella</taxon>
    </lineage>
</organism>
<dbReference type="RefSeq" id="WP_400188954.1">
    <property type="nucleotide sequence ID" value="NZ_JBGORX010000014.1"/>
</dbReference>
<keyword evidence="3" id="KW-1185">Reference proteome</keyword>
<evidence type="ECO:0000313" key="2">
    <source>
        <dbReference type="EMBL" id="MFJ1270170.1"/>
    </source>
</evidence>
<proteinExistence type="predicted"/>
<dbReference type="InterPro" id="IPR013320">
    <property type="entry name" value="ConA-like_dom_sf"/>
</dbReference>
<comment type="caution">
    <text evidence="2">The sequence shown here is derived from an EMBL/GenBank/DDBJ whole genome shotgun (WGS) entry which is preliminary data.</text>
</comment>
<dbReference type="EMBL" id="JBGORX010000014">
    <property type="protein sequence ID" value="MFJ1270170.1"/>
    <property type="molecule type" value="Genomic_DNA"/>
</dbReference>
<sequence>MRLFTMAVLLFFTNAYAGVSLWTFQPLTTTTITIPGNSKATVQYRVTNQSKVRHSLVMNPIKGITQLKGAENCSNLFTLDYHQSCILSLSIDAVALNKNHVVGGPVVCQNGNPNQCYQPAAQDILNIHKGPGVYTIGGNLIAMGNNGTIKLQLNNSETLTLTTNGTFTFPTSLQDGSSYNVTILSQPNTQQTCSLVRGTGTVSGSNVNNIDVLCTLNLLPYYESFSSTNTADPWVLPAGNGSNTVNSACLTASITNTSYIPACAAGGDGGYQSGGAVPDVTGHGALRLTSAIRSEEGGIVFARLFNLTQGFSIQFTAYSYAGADNDGTDSNPGGDGFSFFFINGESAIPTVLGPTGAGLGYGHGAGGITGGYIGIGFDEWGNFAKTASSDARLPNHIAVRGATINNNPLLAVSDTLMPALSCPAATCPNSNGRMTITNDTQGRNVYRVNISAQGVTEVYRNNAPTPVFSATANNLPPAPAFYVGFAASTGSAINIHEISDLLATSYDALYPISGTLGTSSTAVLTLTYTVSNGSGQTNSEVTEQLALTGPGSFVFPSSLANGFTYIITASSGCTFAGGESSISGTMGAAPEDIGTISCS</sequence>
<feature type="chain" id="PRO_5046638198" description="NHL repeat protein" evidence="1">
    <location>
        <begin position="18"/>
        <end position="599"/>
    </location>
</feature>
<evidence type="ECO:0008006" key="4">
    <source>
        <dbReference type="Google" id="ProtNLM"/>
    </source>
</evidence>
<reference evidence="2 3" key="1">
    <citation type="submission" date="2024-08" db="EMBL/GenBank/DDBJ databases">
        <title>Draft Genome Sequence of Legionella lytica strain DSB2004, Isolated From a Fire Sprinkler System.</title>
        <authorList>
            <person name="Everhart A.D."/>
            <person name="Kidane D.T."/>
            <person name="Farone A.L."/>
            <person name="Farone M.B."/>
        </authorList>
    </citation>
    <scope>NUCLEOTIDE SEQUENCE [LARGE SCALE GENOMIC DNA]</scope>
    <source>
        <strain evidence="2 3">DSB2004</strain>
    </source>
</reference>
<feature type="signal peptide" evidence="1">
    <location>
        <begin position="1"/>
        <end position="17"/>
    </location>
</feature>
<accession>A0ABW8DBS3</accession>